<keyword evidence="2" id="KW-1185">Reference proteome</keyword>
<comment type="caution">
    <text evidence="1">The sequence shown here is derived from an EMBL/GenBank/DDBJ whole genome shotgun (WGS) entry which is preliminary data.</text>
</comment>
<dbReference type="GO" id="GO:0008168">
    <property type="term" value="F:methyltransferase activity"/>
    <property type="evidence" value="ECO:0007669"/>
    <property type="project" value="UniProtKB-KW"/>
</dbReference>
<dbReference type="GO" id="GO:0032259">
    <property type="term" value="P:methylation"/>
    <property type="evidence" value="ECO:0007669"/>
    <property type="project" value="UniProtKB-KW"/>
</dbReference>
<protein>
    <submittedName>
        <fullName evidence="1">TIGR04290 family methyltransferase</fullName>
    </submittedName>
</protein>
<proteinExistence type="predicted"/>
<dbReference type="InterPro" id="IPR027555">
    <property type="entry name" value="Mo5U34_MeTrfas-like"/>
</dbReference>
<keyword evidence="1" id="KW-0808">Transferase</keyword>
<dbReference type="InterPro" id="IPR027554">
    <property type="entry name" value="Meth_Rta_06860"/>
</dbReference>
<dbReference type="SUPFAM" id="SSF53335">
    <property type="entry name" value="S-adenosyl-L-methionine-dependent methyltransferases"/>
    <property type="match status" value="1"/>
</dbReference>
<reference evidence="1 2" key="1">
    <citation type="submission" date="2022-12" db="EMBL/GenBank/DDBJ databases">
        <authorList>
            <person name="Muema E."/>
        </authorList>
    </citation>
    <scope>NUCLEOTIDE SEQUENCE [LARGE SCALE GENOMIC DNA]</scope>
    <source>
        <strain evidence="2">1330</strain>
    </source>
</reference>
<dbReference type="Proteomes" id="UP001366503">
    <property type="component" value="Unassembled WGS sequence"/>
</dbReference>
<dbReference type="Pfam" id="PF08003">
    <property type="entry name" value="Methyltransf_9"/>
    <property type="match status" value="1"/>
</dbReference>
<dbReference type="Gene3D" id="3.40.50.150">
    <property type="entry name" value="Vaccinia Virus protein VP39"/>
    <property type="match status" value="1"/>
</dbReference>
<dbReference type="InterPro" id="IPR029063">
    <property type="entry name" value="SAM-dependent_MTases_sf"/>
</dbReference>
<evidence type="ECO:0000313" key="1">
    <source>
        <dbReference type="EMBL" id="MEI9405362.1"/>
    </source>
</evidence>
<name>A0ABU8KIM0_9HYPH</name>
<dbReference type="NCBIfam" id="TIGR04290">
    <property type="entry name" value="meth_Rta_06860"/>
    <property type="match status" value="1"/>
</dbReference>
<gene>
    <name evidence="1" type="ORF">O7A05_24820</name>
</gene>
<dbReference type="CDD" id="cd02440">
    <property type="entry name" value="AdoMet_MTases"/>
    <property type="match status" value="1"/>
</dbReference>
<keyword evidence="1" id="KW-0489">Methyltransferase</keyword>
<dbReference type="PANTHER" id="PTHR43861">
    <property type="entry name" value="TRANS-ACONITATE 2-METHYLTRANSFERASE-RELATED"/>
    <property type="match status" value="1"/>
</dbReference>
<accession>A0ABU8KIM0</accession>
<dbReference type="RefSeq" id="WP_337095559.1">
    <property type="nucleotide sequence ID" value="NZ_JAPYKO010000021.1"/>
</dbReference>
<organism evidence="1 2">
    <name type="scientific">Mesorhizobium argentiipisi</name>
    <dbReference type="NCBI Taxonomy" id="3015175"/>
    <lineage>
        <taxon>Bacteria</taxon>
        <taxon>Pseudomonadati</taxon>
        <taxon>Pseudomonadota</taxon>
        <taxon>Alphaproteobacteria</taxon>
        <taxon>Hyphomicrobiales</taxon>
        <taxon>Phyllobacteriaceae</taxon>
        <taxon>Mesorhizobium</taxon>
    </lineage>
</organism>
<dbReference type="EMBL" id="JAPYKO010000021">
    <property type="protein sequence ID" value="MEI9405362.1"/>
    <property type="molecule type" value="Genomic_DNA"/>
</dbReference>
<evidence type="ECO:0000313" key="2">
    <source>
        <dbReference type="Proteomes" id="UP001366503"/>
    </source>
</evidence>
<sequence length="253" mass="28894">MLHSDAEIRRRIDALGPWFHNMELAGVQTAPDHFLGNYPLIKWRKFAHAIPADLSGKSVLDIGCNAGFYSIEMKRRGADRVLGIDFDAGYLSQARFAAEVADCDIEFRELSVYDVGALGETFDIVLFMGVLYHLRHPLLALDLIREHVARDVMIFQSMQRGSSEVFALEQNYDFWTHDLFDRPEFPKLHFIEHRYADDPTNWWIPNRGCIEAMLRSAGFEILIHPEDEVYFCRAAGEPAGEGAVYPVKGRNDD</sequence>